<dbReference type="InterPro" id="IPR025714">
    <property type="entry name" value="Methyltranfer_dom"/>
</dbReference>
<accession>D7FNT5</accession>
<dbReference type="EMBL" id="FN648292">
    <property type="protein sequence ID" value="CBJ30211.1"/>
    <property type="molecule type" value="Genomic_DNA"/>
</dbReference>
<name>D7FNT5_ECTSI</name>
<evidence type="ECO:0000259" key="9">
    <source>
        <dbReference type="Pfam" id="PF13847"/>
    </source>
</evidence>
<dbReference type="InterPro" id="IPR026669">
    <property type="entry name" value="Arsenite_MeTrfase-like"/>
</dbReference>
<evidence type="ECO:0000256" key="1">
    <source>
        <dbReference type="ARBA" id="ARBA00022679"/>
    </source>
</evidence>
<keyword evidence="1" id="KW-0808">Transferase</keyword>
<keyword evidence="2" id="KW-0949">S-adenosyl-L-methionine</keyword>
<feature type="domain" description="Methyltransferase" evidence="9">
    <location>
        <begin position="138"/>
        <end position="291"/>
    </location>
</feature>
<evidence type="ECO:0000313" key="11">
    <source>
        <dbReference type="Proteomes" id="UP000002630"/>
    </source>
</evidence>
<evidence type="ECO:0000256" key="8">
    <source>
        <dbReference type="ARBA" id="ARBA00048428"/>
    </source>
</evidence>
<dbReference type="PANTHER" id="PTHR43675">
    <property type="entry name" value="ARSENITE METHYLTRANSFERASE"/>
    <property type="match status" value="1"/>
</dbReference>
<dbReference type="Proteomes" id="UP000002630">
    <property type="component" value="Linkage Group LG26"/>
</dbReference>
<dbReference type="InterPro" id="IPR029063">
    <property type="entry name" value="SAM-dependent_MTases_sf"/>
</dbReference>
<dbReference type="EC" id="2.1.1.137" evidence="4"/>
<evidence type="ECO:0000256" key="5">
    <source>
        <dbReference type="ARBA" id="ARBA00034545"/>
    </source>
</evidence>
<proteinExistence type="inferred from homology"/>
<dbReference type="AlphaFoldDB" id="D7FNT5"/>
<reference evidence="10 11" key="1">
    <citation type="journal article" date="2010" name="Nature">
        <title>The Ectocarpus genome and the independent evolution of multicellularity in brown algae.</title>
        <authorList>
            <person name="Cock J.M."/>
            <person name="Sterck L."/>
            <person name="Rouze P."/>
            <person name="Scornet D."/>
            <person name="Allen A.E."/>
            <person name="Amoutzias G."/>
            <person name="Anthouard V."/>
            <person name="Artiguenave F."/>
            <person name="Aury J.M."/>
            <person name="Badger J.H."/>
            <person name="Beszteri B."/>
            <person name="Billiau K."/>
            <person name="Bonnet E."/>
            <person name="Bothwell J.H."/>
            <person name="Bowler C."/>
            <person name="Boyen C."/>
            <person name="Brownlee C."/>
            <person name="Carrano C.J."/>
            <person name="Charrier B."/>
            <person name="Cho G.Y."/>
            <person name="Coelho S.M."/>
            <person name="Collen J."/>
            <person name="Corre E."/>
            <person name="Da Silva C."/>
            <person name="Delage L."/>
            <person name="Delaroque N."/>
            <person name="Dittami S.M."/>
            <person name="Doulbeau S."/>
            <person name="Elias M."/>
            <person name="Farnham G."/>
            <person name="Gachon C.M."/>
            <person name="Gschloessl B."/>
            <person name="Heesch S."/>
            <person name="Jabbari K."/>
            <person name="Jubin C."/>
            <person name="Kawai H."/>
            <person name="Kimura K."/>
            <person name="Kloareg B."/>
            <person name="Kupper F.C."/>
            <person name="Lang D."/>
            <person name="Le Bail A."/>
            <person name="Leblanc C."/>
            <person name="Lerouge P."/>
            <person name="Lohr M."/>
            <person name="Lopez P.J."/>
            <person name="Martens C."/>
            <person name="Maumus F."/>
            <person name="Michel G."/>
            <person name="Miranda-Saavedra D."/>
            <person name="Morales J."/>
            <person name="Moreau H."/>
            <person name="Motomura T."/>
            <person name="Nagasato C."/>
            <person name="Napoli C.A."/>
            <person name="Nelson D.R."/>
            <person name="Nyvall-Collen P."/>
            <person name="Peters A.F."/>
            <person name="Pommier C."/>
            <person name="Potin P."/>
            <person name="Poulain J."/>
            <person name="Quesneville H."/>
            <person name="Read B."/>
            <person name="Rensing S.A."/>
            <person name="Ritter A."/>
            <person name="Rousvoal S."/>
            <person name="Samanta M."/>
            <person name="Samson G."/>
            <person name="Schroeder D.C."/>
            <person name="Segurens B."/>
            <person name="Strittmatter M."/>
            <person name="Tonon T."/>
            <person name="Tregear J.W."/>
            <person name="Valentin K."/>
            <person name="von Dassow P."/>
            <person name="Yamagishi T."/>
            <person name="Van de Peer Y."/>
            <person name="Wincker P."/>
        </authorList>
    </citation>
    <scope>NUCLEOTIDE SEQUENCE [LARGE SCALE GENOMIC DNA]</scope>
    <source>
        <strain evidence="11">Ec32 / CCAP1310/4</strain>
    </source>
</reference>
<evidence type="ECO:0000256" key="6">
    <source>
        <dbReference type="ARBA" id="ARBA00047941"/>
    </source>
</evidence>
<dbReference type="OrthoDB" id="8300214at2759"/>
<dbReference type="InParanoid" id="D7FNT5"/>
<comment type="catalytic activity">
    <reaction evidence="6">
        <text>arsenic triglutathione + [thioredoxin]-dithiol + S-adenosyl-L-methionine + 2 H2O = methylarsonous acid + [thioredoxin]-disulfide + 3 glutathione + S-adenosyl-L-homocysteine + H(+)</text>
        <dbReference type="Rhea" id="RHEA:69460"/>
        <dbReference type="Rhea" id="RHEA-COMP:10698"/>
        <dbReference type="Rhea" id="RHEA-COMP:10700"/>
        <dbReference type="ChEBI" id="CHEBI:15377"/>
        <dbReference type="ChEBI" id="CHEBI:15378"/>
        <dbReference type="ChEBI" id="CHEBI:17826"/>
        <dbReference type="ChEBI" id="CHEBI:29950"/>
        <dbReference type="ChEBI" id="CHEBI:50058"/>
        <dbReference type="ChEBI" id="CHEBI:57856"/>
        <dbReference type="ChEBI" id="CHEBI:57925"/>
        <dbReference type="ChEBI" id="CHEBI:59789"/>
        <dbReference type="ChEBI" id="CHEBI:183640"/>
        <dbReference type="EC" id="2.1.1.137"/>
    </reaction>
</comment>
<dbReference type="PANTHER" id="PTHR43675:SF8">
    <property type="entry name" value="ARSENITE METHYLTRANSFERASE"/>
    <property type="match status" value="1"/>
</dbReference>
<comment type="similarity">
    <text evidence="3">Belongs to the methyltransferase superfamily. Arsenite methyltransferase family.</text>
</comment>
<keyword evidence="11" id="KW-1185">Reference proteome</keyword>
<evidence type="ECO:0000313" key="10">
    <source>
        <dbReference type="EMBL" id="CBJ30211.1"/>
    </source>
</evidence>
<gene>
    <name evidence="10" type="ORF">Esi_0180_0016</name>
</gene>
<organism evidence="10 11">
    <name type="scientific">Ectocarpus siliculosus</name>
    <name type="common">Brown alga</name>
    <name type="synonym">Conferva siliculosa</name>
    <dbReference type="NCBI Taxonomy" id="2880"/>
    <lineage>
        <taxon>Eukaryota</taxon>
        <taxon>Sar</taxon>
        <taxon>Stramenopiles</taxon>
        <taxon>Ochrophyta</taxon>
        <taxon>PX clade</taxon>
        <taxon>Phaeophyceae</taxon>
        <taxon>Ectocarpales</taxon>
        <taxon>Ectocarpaceae</taxon>
        <taxon>Ectocarpus</taxon>
    </lineage>
</organism>
<dbReference type="Gene3D" id="3.40.5.100">
    <property type="match status" value="1"/>
</dbReference>
<comment type="catalytic activity">
    <reaction evidence="8">
        <text>arsenic triglutathione + 3 [thioredoxin]-dithiol + 3 S-adenosyl-L-methionine = trimethylarsine + 3 [thioredoxin]-disulfide + 3 glutathione + 3 S-adenosyl-L-homocysteine + 3 H(+)</text>
        <dbReference type="Rhea" id="RHEA:69432"/>
        <dbReference type="Rhea" id="RHEA-COMP:10698"/>
        <dbReference type="Rhea" id="RHEA-COMP:10700"/>
        <dbReference type="ChEBI" id="CHEBI:15378"/>
        <dbReference type="ChEBI" id="CHEBI:27130"/>
        <dbReference type="ChEBI" id="CHEBI:29950"/>
        <dbReference type="ChEBI" id="CHEBI:50058"/>
        <dbReference type="ChEBI" id="CHEBI:57856"/>
        <dbReference type="ChEBI" id="CHEBI:57925"/>
        <dbReference type="ChEBI" id="CHEBI:59789"/>
        <dbReference type="ChEBI" id="CHEBI:183640"/>
        <dbReference type="EC" id="2.1.1.137"/>
    </reaction>
</comment>
<dbReference type="OMA" id="EPACEDY"/>
<dbReference type="CDD" id="cd02440">
    <property type="entry name" value="AdoMet_MTases"/>
    <property type="match status" value="1"/>
</dbReference>
<protein>
    <recommendedName>
        <fullName evidence="5">Arsenite methyltransferase</fullName>
        <ecNumber evidence="4">2.1.1.137</ecNumber>
    </recommendedName>
</protein>
<dbReference type="Pfam" id="PF13847">
    <property type="entry name" value="Methyltransf_31"/>
    <property type="match status" value="1"/>
</dbReference>
<evidence type="ECO:0000256" key="4">
    <source>
        <dbReference type="ARBA" id="ARBA00034521"/>
    </source>
</evidence>
<evidence type="ECO:0000256" key="7">
    <source>
        <dbReference type="ARBA" id="ARBA00047943"/>
    </source>
</evidence>
<comment type="catalytic activity">
    <reaction evidence="7">
        <text>arsenic triglutathione + 2 [thioredoxin]-dithiol + 2 S-adenosyl-L-methionine + H2O = dimethylarsinous acid + 2 [thioredoxin]-disulfide + 3 glutathione + 2 S-adenosyl-L-homocysteine + 2 H(+)</text>
        <dbReference type="Rhea" id="RHEA:69464"/>
        <dbReference type="Rhea" id="RHEA-COMP:10698"/>
        <dbReference type="Rhea" id="RHEA-COMP:10700"/>
        <dbReference type="ChEBI" id="CHEBI:15377"/>
        <dbReference type="ChEBI" id="CHEBI:15378"/>
        <dbReference type="ChEBI" id="CHEBI:23808"/>
        <dbReference type="ChEBI" id="CHEBI:29950"/>
        <dbReference type="ChEBI" id="CHEBI:50058"/>
        <dbReference type="ChEBI" id="CHEBI:57856"/>
        <dbReference type="ChEBI" id="CHEBI:57925"/>
        <dbReference type="ChEBI" id="CHEBI:59789"/>
        <dbReference type="ChEBI" id="CHEBI:183640"/>
        <dbReference type="EC" id="2.1.1.137"/>
    </reaction>
</comment>
<dbReference type="GO" id="GO:0030791">
    <property type="term" value="F:arsenite methyltransferase activity"/>
    <property type="evidence" value="ECO:0007669"/>
    <property type="project" value="UniProtKB-EC"/>
</dbReference>
<evidence type="ECO:0000256" key="2">
    <source>
        <dbReference type="ARBA" id="ARBA00022691"/>
    </source>
</evidence>
<evidence type="ECO:0000256" key="3">
    <source>
        <dbReference type="ARBA" id="ARBA00034487"/>
    </source>
</evidence>
<dbReference type="EMBL" id="FN649751">
    <property type="protein sequence ID" value="CBJ30211.1"/>
    <property type="molecule type" value="Genomic_DNA"/>
</dbReference>
<dbReference type="SUPFAM" id="SSF53335">
    <property type="entry name" value="S-adenosyl-L-methionine-dependent methyltransferases"/>
    <property type="match status" value="1"/>
</dbReference>
<dbReference type="Gene3D" id="3.40.50.150">
    <property type="entry name" value="Vaccinia Virus protein VP39"/>
    <property type="match status" value="1"/>
</dbReference>
<sequence length="439" mass="47570">MVVMTTRHHMFRLLGTVARGSTASGFRNSPRPGIGGKAGGGPATTALFCISALWSVGQTVSFATVRTPQAMSTAVDATRDSVKEYYGKILTKSDDLKTNACTTDANMPDSVKAVMPLLNDEVIAKYYGCGIVMPEALEGCNVLDLGCGAGRDCYIISKLVGPEGRVVGVDMTDEQLEVANRHVDFHTKSFGYDKPNVEFKKGYIEKLADLGLPDNYFDVIVSNCVINLSPDKDAVLREAYRVLKPGGELYFSDVYSDRRVPQDLVDDPVLFGECLSGALYWNDFLTIARRHGFNDPRLVSDSRITVSNKKIEKRVGHIGFFSATYRLFKLPELERDCEDYGEAVVYKGTMASSPQSFTLDNHHTMDTGRVFPVCRNTLHMLMGTRFARYFDKVGDGKTHYGIYPDCGKPIPFASAGAAGGGATAGAKPAAAASTGGGCC</sequence>
<dbReference type="eggNOG" id="ENOG502QQD6">
    <property type="taxonomic scope" value="Eukaryota"/>
</dbReference>
<dbReference type="STRING" id="2880.D7FNT5"/>